<gene>
    <name evidence="2" type="ORF">EJB05_51899</name>
</gene>
<dbReference type="Gramene" id="TVU02594">
    <property type="protein sequence ID" value="TVU02594"/>
    <property type="gene ID" value="EJB05_51899"/>
</dbReference>
<reference evidence="2 3" key="1">
    <citation type="journal article" date="2019" name="Sci. Rep.">
        <title>A high-quality genome of Eragrostis curvula grass provides insights into Poaceae evolution and supports new strategies to enhance forage quality.</title>
        <authorList>
            <person name="Carballo J."/>
            <person name="Santos B.A.C.M."/>
            <person name="Zappacosta D."/>
            <person name="Garbus I."/>
            <person name="Selva J.P."/>
            <person name="Gallo C.A."/>
            <person name="Diaz A."/>
            <person name="Albertini E."/>
            <person name="Caccamo M."/>
            <person name="Echenique V."/>
        </authorList>
    </citation>
    <scope>NUCLEOTIDE SEQUENCE [LARGE SCALE GENOMIC DNA]</scope>
    <source>
        <strain evidence="3">cv. Victoria</strain>
        <tissue evidence="2">Leaf</tissue>
    </source>
</reference>
<keyword evidence="3" id="KW-1185">Reference proteome</keyword>
<feature type="region of interest" description="Disordered" evidence="1">
    <location>
        <begin position="19"/>
        <end position="113"/>
    </location>
</feature>
<dbReference type="Proteomes" id="UP000324897">
    <property type="component" value="Unassembled WGS sequence"/>
</dbReference>
<evidence type="ECO:0000313" key="2">
    <source>
        <dbReference type="EMBL" id="TVU02594.1"/>
    </source>
</evidence>
<feature type="non-terminal residue" evidence="2">
    <location>
        <position position="1"/>
    </location>
</feature>
<accession>A0A5J9SUI9</accession>
<evidence type="ECO:0000256" key="1">
    <source>
        <dbReference type="SAM" id="MobiDB-lite"/>
    </source>
</evidence>
<evidence type="ECO:0000313" key="3">
    <source>
        <dbReference type="Proteomes" id="UP000324897"/>
    </source>
</evidence>
<protein>
    <submittedName>
        <fullName evidence="2">Uncharacterized protein</fullName>
    </submittedName>
</protein>
<feature type="compositionally biased region" description="Low complexity" evidence="1">
    <location>
        <begin position="69"/>
        <end position="79"/>
    </location>
</feature>
<proteinExistence type="predicted"/>
<sequence length="159" mass="16952">MKLPRTSKMTPSIYALAMASMEETPKSRKRKSGAMDVMTSSTAPVTHQRKTHASTPSMLPASWCPPSRSASAHTATHTTGPDATAAYPCMSKARTPDDDASSRRDRRACPLPDGVIHGSRDEAHGRAHLAWILLARSAGTKLEPVGGGEAGPHVLHHEP</sequence>
<feature type="compositionally biased region" description="Basic and acidic residues" evidence="1">
    <location>
        <begin position="94"/>
        <end position="103"/>
    </location>
</feature>
<comment type="caution">
    <text evidence="2">The sequence shown here is derived from an EMBL/GenBank/DDBJ whole genome shotgun (WGS) entry which is preliminary data.</text>
</comment>
<organism evidence="2 3">
    <name type="scientific">Eragrostis curvula</name>
    <name type="common">weeping love grass</name>
    <dbReference type="NCBI Taxonomy" id="38414"/>
    <lineage>
        <taxon>Eukaryota</taxon>
        <taxon>Viridiplantae</taxon>
        <taxon>Streptophyta</taxon>
        <taxon>Embryophyta</taxon>
        <taxon>Tracheophyta</taxon>
        <taxon>Spermatophyta</taxon>
        <taxon>Magnoliopsida</taxon>
        <taxon>Liliopsida</taxon>
        <taxon>Poales</taxon>
        <taxon>Poaceae</taxon>
        <taxon>PACMAD clade</taxon>
        <taxon>Chloridoideae</taxon>
        <taxon>Eragrostideae</taxon>
        <taxon>Eragrostidinae</taxon>
        <taxon>Eragrostis</taxon>
    </lineage>
</organism>
<dbReference type="AlphaFoldDB" id="A0A5J9SUI9"/>
<dbReference type="EMBL" id="RWGY01000309">
    <property type="protein sequence ID" value="TVU02594.1"/>
    <property type="molecule type" value="Genomic_DNA"/>
</dbReference>
<name>A0A5J9SUI9_9POAL</name>